<protein>
    <submittedName>
        <fullName evidence="1">Uncharacterized protein</fullName>
    </submittedName>
</protein>
<name>A0A4C1T865_EUMVA</name>
<gene>
    <name evidence="1" type="ORF">EVAR_76430_1</name>
</gene>
<evidence type="ECO:0000313" key="2">
    <source>
        <dbReference type="Proteomes" id="UP000299102"/>
    </source>
</evidence>
<comment type="caution">
    <text evidence="1">The sequence shown here is derived from an EMBL/GenBank/DDBJ whole genome shotgun (WGS) entry which is preliminary data.</text>
</comment>
<dbReference type="Proteomes" id="UP000299102">
    <property type="component" value="Unassembled WGS sequence"/>
</dbReference>
<sequence length="164" mass="18672">MIWPSLELKTTYLKELNLELKEKSDLSKEVINGKSYKNDSNIISYADIAKSDKANTRKIIPNVLIKAINKNNLDALNQVKRQLLGDITVTVKKLLTNKTGDVSTKCKNKEDVDRAKTLLSNKLKDGYQVEVQSLKAPRFKMLDVQNDLSLDDLMRTSRTETQRC</sequence>
<dbReference type="EMBL" id="BGZK01000041">
    <property type="protein sequence ID" value="GBP10612.1"/>
    <property type="molecule type" value="Genomic_DNA"/>
</dbReference>
<dbReference type="AlphaFoldDB" id="A0A4C1T865"/>
<dbReference type="OrthoDB" id="6775559at2759"/>
<evidence type="ECO:0000313" key="1">
    <source>
        <dbReference type="EMBL" id="GBP10612.1"/>
    </source>
</evidence>
<keyword evidence="2" id="KW-1185">Reference proteome</keyword>
<accession>A0A4C1T865</accession>
<organism evidence="1 2">
    <name type="scientific">Eumeta variegata</name>
    <name type="common">Bagworm moth</name>
    <name type="synonym">Eumeta japonica</name>
    <dbReference type="NCBI Taxonomy" id="151549"/>
    <lineage>
        <taxon>Eukaryota</taxon>
        <taxon>Metazoa</taxon>
        <taxon>Ecdysozoa</taxon>
        <taxon>Arthropoda</taxon>
        <taxon>Hexapoda</taxon>
        <taxon>Insecta</taxon>
        <taxon>Pterygota</taxon>
        <taxon>Neoptera</taxon>
        <taxon>Endopterygota</taxon>
        <taxon>Lepidoptera</taxon>
        <taxon>Glossata</taxon>
        <taxon>Ditrysia</taxon>
        <taxon>Tineoidea</taxon>
        <taxon>Psychidae</taxon>
        <taxon>Oiketicinae</taxon>
        <taxon>Eumeta</taxon>
    </lineage>
</organism>
<reference evidence="1 2" key="1">
    <citation type="journal article" date="2019" name="Commun. Biol.">
        <title>The bagworm genome reveals a unique fibroin gene that provides high tensile strength.</title>
        <authorList>
            <person name="Kono N."/>
            <person name="Nakamura H."/>
            <person name="Ohtoshi R."/>
            <person name="Tomita M."/>
            <person name="Numata K."/>
            <person name="Arakawa K."/>
        </authorList>
    </citation>
    <scope>NUCLEOTIDE SEQUENCE [LARGE SCALE GENOMIC DNA]</scope>
</reference>
<proteinExistence type="predicted"/>